<protein>
    <recommendedName>
        <fullName evidence="5">Actin-like protein N-terminal domain-containing protein</fullName>
    </recommendedName>
</protein>
<gene>
    <name evidence="3" type="ORF">C3I27_04085</name>
</gene>
<dbReference type="EMBL" id="PQZD01000003">
    <property type="protein sequence ID" value="RTI48607.1"/>
    <property type="molecule type" value="Genomic_DNA"/>
</dbReference>
<accession>A0AAX1Z4X1</accession>
<feature type="domain" description="Actin-like protein N-terminal" evidence="1">
    <location>
        <begin position="6"/>
        <end position="142"/>
    </location>
</feature>
<evidence type="ECO:0000313" key="4">
    <source>
        <dbReference type="Proteomes" id="UP000287197"/>
    </source>
</evidence>
<dbReference type="Pfam" id="PF17989">
    <property type="entry name" value="ALP_N"/>
    <property type="match status" value="1"/>
</dbReference>
<dbReference type="Proteomes" id="UP000287197">
    <property type="component" value="Unassembled WGS sequence"/>
</dbReference>
<dbReference type="InterPro" id="IPR040607">
    <property type="entry name" value="ALP_N"/>
</dbReference>
<evidence type="ECO:0000313" key="3">
    <source>
        <dbReference type="EMBL" id="RTI48607.1"/>
    </source>
</evidence>
<feature type="domain" description="Actin homologue MreB-like C-terminal" evidence="2">
    <location>
        <begin position="171"/>
        <end position="287"/>
    </location>
</feature>
<reference evidence="3" key="1">
    <citation type="submission" date="2018-01" db="EMBL/GenBank/DDBJ databases">
        <authorList>
            <person name="Kovanen S."/>
            <person name="Nieminen T."/>
            <person name="Pohja-Mykra M."/>
            <person name="Raunio-Saarnisto M."/>
            <person name="Sauvala M."/>
            <person name="Fredriksson-Ahomaa M."/>
            <person name="Hanninen M.-L."/>
            <person name="Kivisto R."/>
        </authorList>
    </citation>
    <scope>NUCLEOTIDE SEQUENCE</scope>
    <source>
        <strain evidence="3">SO-26</strain>
    </source>
</reference>
<dbReference type="AlphaFoldDB" id="A0AAX1Z4X1"/>
<proteinExistence type="predicted"/>
<evidence type="ECO:0000259" key="2">
    <source>
        <dbReference type="Pfam" id="PF21522"/>
    </source>
</evidence>
<dbReference type="Gene3D" id="3.30.420.40">
    <property type="match status" value="2"/>
</dbReference>
<dbReference type="InterPro" id="IPR043129">
    <property type="entry name" value="ATPase_NBD"/>
</dbReference>
<evidence type="ECO:0008006" key="5">
    <source>
        <dbReference type="Google" id="ProtNLM"/>
    </source>
</evidence>
<dbReference type="Pfam" id="PF21522">
    <property type="entry name" value="MreB-like_C"/>
    <property type="match status" value="1"/>
</dbReference>
<name>A0AAX1Z4X1_CAMJU</name>
<dbReference type="InterPro" id="IPR049067">
    <property type="entry name" value="MreB-like_C"/>
</dbReference>
<evidence type="ECO:0000259" key="1">
    <source>
        <dbReference type="Pfam" id="PF17989"/>
    </source>
</evidence>
<reference evidence="3" key="2">
    <citation type="journal article" date="2019" name="Appl. Environ. Microbiol.">
        <title>Population genetics and characterization of Campylobacter jejuni isolates in western jackdaws and game birds in Finland.</title>
        <authorList>
            <person name="Kovanen S."/>
            <person name="Rossi M."/>
            <person name="Pohja-Mykra M."/>
            <person name="Nieminen T."/>
            <person name="Raunio-Saarnisto M."/>
            <person name="Sauvala M."/>
            <person name="Fredriksson-Ahomaa M."/>
            <person name="Hanninen M.L."/>
            <person name="Kivisto R."/>
        </authorList>
    </citation>
    <scope>NUCLEOTIDE SEQUENCE</scope>
    <source>
        <strain evidence="3">SO-26</strain>
    </source>
</reference>
<organism evidence="3 4">
    <name type="scientific">Campylobacter jejuni</name>
    <dbReference type="NCBI Taxonomy" id="197"/>
    <lineage>
        <taxon>Bacteria</taxon>
        <taxon>Pseudomonadati</taxon>
        <taxon>Campylobacterota</taxon>
        <taxon>Epsilonproteobacteria</taxon>
        <taxon>Campylobacterales</taxon>
        <taxon>Campylobacteraceae</taxon>
        <taxon>Campylobacter</taxon>
    </lineage>
</organism>
<comment type="caution">
    <text evidence="3">The sequence shown here is derived from an EMBL/GenBank/DDBJ whole genome shotgun (WGS) entry which is preliminary data.</text>
</comment>
<sequence>MLILSIDLGFGFNKVVVADGSTILHKFKFPSAAGVVQKNKMIEDKRIFSYDGKEWYVGEDALKLPSTSIVDVKDYKALEYFAPLFIYYVCSTLQINPDVIATGLSKAHVDQSGYFEEKIKSFTVNGTEIKNPTVYVLPQGAGAKIAIDKYGDNFPTPNKEFLGSSTYVGADLGFNTIDMFQVIEGKASPNLFEGIENSGVVKIAKLLIDHIKKTMDRDITYNEAKEILSTGKLKIRNQVTDLSKEVAEFKKEYLEGLMDIIEAKYGKILDKMDNLYLIGGGSYLFADTEDTFIRVPKKDNEYYNAIGFYLYALNTATKVG</sequence>
<dbReference type="RefSeq" id="WP_126262907.1">
    <property type="nucleotide sequence ID" value="NZ_PQZD01000003.1"/>
</dbReference>
<dbReference type="SUPFAM" id="SSF53067">
    <property type="entry name" value="Actin-like ATPase domain"/>
    <property type="match status" value="2"/>
</dbReference>